<reference evidence="9 10" key="1">
    <citation type="submission" date="2015-07" db="EMBL/GenBank/DDBJ databases">
        <title>Draft Genome Sequence of Malassezia furfur CBS1878 and Malassezia pachydermatis CBS1879.</title>
        <authorList>
            <person name="Triana S."/>
            <person name="Ohm R."/>
            <person name="Gonzalez A."/>
            <person name="DeCock H."/>
            <person name="Restrepo S."/>
            <person name="Celis A."/>
        </authorList>
    </citation>
    <scope>NUCLEOTIDE SEQUENCE [LARGE SCALE GENOMIC DNA]</scope>
    <source>
        <strain evidence="9 10">CBS 1879</strain>
    </source>
</reference>
<dbReference type="EMBL" id="LGAV01000001">
    <property type="protein sequence ID" value="KOS16007.1"/>
    <property type="molecule type" value="Genomic_DNA"/>
</dbReference>
<dbReference type="RefSeq" id="XP_017993639.1">
    <property type="nucleotide sequence ID" value="XM_018137750.1"/>
</dbReference>
<sequence>MSSVAQRRARQSKNLDGTVPTPTRARASKRPSTSIYTDAPMYTYNPPVSDEDISFCYPHLPHPSMWKSVFSFSKEQYARHRYFVANRTTVQNIVNRMGLDSPERQGMKTTIIEAYPGPGTFTRAFMEHPNVERVIAMENVPSFLAQLEHLQKDPALTSVSDKLRVIPQTGYSWDTYETLVEEGHLGHLASKLPKLGPSSPAMDWEAPCPLMFFAQLPNTVHGEQLFAQLIHAISSRFWLFKYGRMDMVFVCGETVALRSMASPYDLRTRAKLGATVQCLSTPEVLLPSDDMEPYAEHMYPSIPSIGPRVPVTSVFIPNSNISTGLQKRKLTTLKITPLREPLIEGRDMDSFEFLTRNLFVLKSKTVYEGLKHVAPGAHNILRLVAADHPRMRHRPQDVVLPDTPIVELSNRQWAALAEAFEKWPFRPNTYIDEGRVRRGLSDYLF</sequence>
<dbReference type="InterPro" id="IPR023165">
    <property type="entry name" value="rRNA_Ade_diMease-like_C"/>
</dbReference>
<comment type="caution">
    <text evidence="9">The sequence shown here is derived from an EMBL/GenBank/DDBJ whole genome shotgun (WGS) entry which is preliminary data.</text>
</comment>
<dbReference type="VEuPathDB" id="FungiDB:Malapachy_3276"/>
<dbReference type="SUPFAM" id="SSF53335">
    <property type="entry name" value="S-adenosyl-L-methionine-dependent methyltransferases"/>
    <property type="match status" value="1"/>
</dbReference>
<evidence type="ECO:0000256" key="7">
    <source>
        <dbReference type="RuleBase" id="RU362106"/>
    </source>
</evidence>
<proteinExistence type="inferred from homology"/>
<name>A0A0M8MSR4_9BASI</name>
<protein>
    <recommendedName>
        <fullName evidence="7">rRNA adenine N(6)-methyltransferase</fullName>
        <ecNumber evidence="7">2.1.1.-</ecNumber>
    </recommendedName>
</protein>
<dbReference type="InterPro" id="IPR001737">
    <property type="entry name" value="KsgA/Erm"/>
</dbReference>
<evidence type="ECO:0000256" key="8">
    <source>
        <dbReference type="SAM" id="MobiDB-lite"/>
    </source>
</evidence>
<evidence type="ECO:0000256" key="2">
    <source>
        <dbReference type="ARBA" id="ARBA00022679"/>
    </source>
</evidence>
<evidence type="ECO:0000256" key="5">
    <source>
        <dbReference type="ARBA" id="ARBA00024915"/>
    </source>
</evidence>
<gene>
    <name evidence="9" type="ORF">Malapachy_3276</name>
</gene>
<dbReference type="Gene3D" id="1.10.8.100">
    <property type="entry name" value="Ribosomal RNA adenine dimethylase-like, domain 2"/>
    <property type="match status" value="1"/>
</dbReference>
<dbReference type="STRING" id="77020.A0A0M8MSR4"/>
<feature type="region of interest" description="Disordered" evidence="8">
    <location>
        <begin position="1"/>
        <end position="38"/>
    </location>
</feature>
<accession>A0A0M8MSR4</accession>
<keyword evidence="2 6" id="KW-0808">Transferase</keyword>
<organism evidence="9 10">
    <name type="scientific">Malassezia pachydermatis</name>
    <dbReference type="NCBI Taxonomy" id="77020"/>
    <lineage>
        <taxon>Eukaryota</taxon>
        <taxon>Fungi</taxon>
        <taxon>Dikarya</taxon>
        <taxon>Basidiomycota</taxon>
        <taxon>Ustilaginomycotina</taxon>
        <taxon>Malasseziomycetes</taxon>
        <taxon>Malasseziales</taxon>
        <taxon>Malasseziaceae</taxon>
        <taxon>Malassezia</taxon>
    </lineage>
</organism>
<evidence type="ECO:0000313" key="10">
    <source>
        <dbReference type="Proteomes" id="UP000037751"/>
    </source>
</evidence>
<dbReference type="EC" id="2.1.1.-" evidence="7"/>
<dbReference type="PANTHER" id="PTHR11727:SF7">
    <property type="entry name" value="DIMETHYLADENOSINE TRANSFERASE-RELATED"/>
    <property type="match status" value="1"/>
</dbReference>
<keyword evidence="4 6" id="KW-0694">RNA-binding</keyword>
<comment type="similarity">
    <text evidence="6 7">Belongs to the class I-like SAM-binding methyltransferase superfamily. rRNA adenine N(6)-methyltransferase family.</text>
</comment>
<dbReference type="GO" id="GO:0000179">
    <property type="term" value="F:rRNA (adenine-N6,N6-)-dimethyltransferase activity"/>
    <property type="evidence" value="ECO:0007669"/>
    <property type="project" value="UniProtKB-UniRule"/>
</dbReference>
<dbReference type="GO" id="GO:0003723">
    <property type="term" value="F:RNA binding"/>
    <property type="evidence" value="ECO:0007669"/>
    <property type="project" value="UniProtKB-UniRule"/>
</dbReference>
<feature type="binding site" evidence="6">
    <location>
        <position position="138"/>
    </location>
    <ligand>
        <name>S-adenosyl-L-methionine</name>
        <dbReference type="ChEBI" id="CHEBI:59789"/>
    </ligand>
</feature>
<dbReference type="OrthoDB" id="16079at2759"/>
<comment type="function">
    <text evidence="5">Mitochondrial transcription factor that confers selective promoter recognition on the core subunit of the yeast mitochondrial RNA polymerase. Interacts with DNA in a non-specific manner.</text>
</comment>
<feature type="binding site" evidence="6">
    <location>
        <position position="84"/>
    </location>
    <ligand>
        <name>S-adenosyl-L-methionine</name>
        <dbReference type="ChEBI" id="CHEBI:59789"/>
    </ligand>
</feature>
<evidence type="ECO:0000256" key="6">
    <source>
        <dbReference type="PROSITE-ProRule" id="PRU01026"/>
    </source>
</evidence>
<dbReference type="GeneID" id="28729626"/>
<dbReference type="PANTHER" id="PTHR11727">
    <property type="entry name" value="DIMETHYLADENOSINE TRANSFERASE"/>
    <property type="match status" value="1"/>
</dbReference>
<keyword evidence="3 6" id="KW-0949">S-adenosyl-L-methionine</keyword>
<evidence type="ECO:0000313" key="9">
    <source>
        <dbReference type="EMBL" id="KOS16007.1"/>
    </source>
</evidence>
<dbReference type="InterPro" id="IPR029063">
    <property type="entry name" value="SAM-dependent_MTases_sf"/>
</dbReference>
<comment type="caution">
    <text evidence="6">Lacks conserved residue(s) required for the propagation of feature annotation.</text>
</comment>
<dbReference type="Proteomes" id="UP000037751">
    <property type="component" value="Unassembled WGS sequence"/>
</dbReference>
<dbReference type="Pfam" id="PF00398">
    <property type="entry name" value="RrnaAD"/>
    <property type="match status" value="1"/>
</dbReference>
<dbReference type="Gene3D" id="3.40.50.150">
    <property type="entry name" value="Vaccinia Virus protein VP39"/>
    <property type="match status" value="1"/>
</dbReference>
<dbReference type="PROSITE" id="PS51689">
    <property type="entry name" value="SAM_RNA_A_N6_MT"/>
    <property type="match status" value="1"/>
</dbReference>
<dbReference type="AlphaFoldDB" id="A0A0M8MSR4"/>
<evidence type="ECO:0000256" key="1">
    <source>
        <dbReference type="ARBA" id="ARBA00022603"/>
    </source>
</evidence>
<keyword evidence="1 6" id="KW-0489">Methyltransferase</keyword>
<keyword evidence="10" id="KW-1185">Reference proteome</keyword>
<evidence type="ECO:0000256" key="4">
    <source>
        <dbReference type="ARBA" id="ARBA00022884"/>
    </source>
</evidence>
<keyword evidence="7" id="KW-0698">rRNA processing</keyword>
<evidence type="ECO:0000256" key="3">
    <source>
        <dbReference type="ARBA" id="ARBA00022691"/>
    </source>
</evidence>